<organism evidence="1 2">
    <name type="scientific">Streptomyces bauhiniae</name>
    <dbReference type="NCBI Taxonomy" id="2340725"/>
    <lineage>
        <taxon>Bacteria</taxon>
        <taxon>Bacillati</taxon>
        <taxon>Actinomycetota</taxon>
        <taxon>Actinomycetes</taxon>
        <taxon>Kitasatosporales</taxon>
        <taxon>Streptomycetaceae</taxon>
        <taxon>Streptomyces</taxon>
    </lineage>
</organism>
<reference evidence="1 2" key="1">
    <citation type="submission" date="2019-04" db="EMBL/GenBank/DDBJ databases">
        <title>Streptomyces sp. nov. Bv016 isolated from bark of Buahinia variegata.</title>
        <authorList>
            <person name="Kanchanasin P."/>
            <person name="Tanasupawat S."/>
            <person name="Yuki M."/>
            <person name="Kudo T."/>
        </authorList>
    </citation>
    <scope>NUCLEOTIDE SEQUENCE [LARGE SCALE GENOMIC DNA]</scope>
    <source>
        <strain evidence="1 2">Bv016</strain>
    </source>
</reference>
<sequence length="78" mass="8613">MLIKGYTVSPLVAGESLLAHLGFWSKYLLSMCSDEGCAERPVQEWFGEDGADVDTLRPFQLQARLIGAVSRTSGRPWP</sequence>
<evidence type="ECO:0000313" key="2">
    <source>
        <dbReference type="Proteomes" id="UP000298159"/>
    </source>
</evidence>
<protein>
    <submittedName>
        <fullName evidence="1">Uncharacterized protein</fullName>
    </submittedName>
</protein>
<accession>A0A4Z1D2S2</accession>
<dbReference type="EMBL" id="SRRT01000005">
    <property type="protein sequence ID" value="TGN75837.1"/>
    <property type="molecule type" value="Genomic_DNA"/>
</dbReference>
<dbReference type="Proteomes" id="UP000298159">
    <property type="component" value="Unassembled WGS sequence"/>
</dbReference>
<gene>
    <name evidence="1" type="ORF">E5083_19585</name>
</gene>
<evidence type="ECO:0000313" key="1">
    <source>
        <dbReference type="EMBL" id="TGN75837.1"/>
    </source>
</evidence>
<dbReference type="AlphaFoldDB" id="A0A4Z1D2S2"/>
<name>A0A4Z1D2S2_9ACTN</name>
<proteinExistence type="predicted"/>
<comment type="caution">
    <text evidence="1">The sequence shown here is derived from an EMBL/GenBank/DDBJ whole genome shotgun (WGS) entry which is preliminary data.</text>
</comment>
<keyword evidence="2" id="KW-1185">Reference proteome</keyword>